<evidence type="ECO:0000313" key="3">
    <source>
        <dbReference type="Proteomes" id="UP000663760"/>
    </source>
</evidence>
<dbReference type="EMBL" id="LR746281">
    <property type="protein sequence ID" value="CAA7410984.1"/>
    <property type="molecule type" value="Genomic_DNA"/>
</dbReference>
<evidence type="ECO:0000313" key="2">
    <source>
        <dbReference type="EMBL" id="CAA7410984.1"/>
    </source>
</evidence>
<feature type="region of interest" description="Disordered" evidence="1">
    <location>
        <begin position="14"/>
        <end position="33"/>
    </location>
</feature>
<reference evidence="2" key="1">
    <citation type="submission" date="2020-02" db="EMBL/GenBank/DDBJ databases">
        <authorList>
            <person name="Scholz U."/>
            <person name="Mascher M."/>
            <person name="Fiebig A."/>
        </authorList>
    </citation>
    <scope>NUCLEOTIDE SEQUENCE</scope>
</reference>
<accession>A0A7I8LNU7</accession>
<dbReference type="Proteomes" id="UP000663760">
    <property type="component" value="Chromosome 18"/>
</dbReference>
<protein>
    <submittedName>
        <fullName evidence="2">Uncharacterized protein</fullName>
    </submittedName>
</protein>
<keyword evidence="3" id="KW-1185">Reference proteome</keyword>
<organism evidence="2 3">
    <name type="scientific">Spirodela intermedia</name>
    <name type="common">Intermediate duckweed</name>
    <dbReference type="NCBI Taxonomy" id="51605"/>
    <lineage>
        <taxon>Eukaryota</taxon>
        <taxon>Viridiplantae</taxon>
        <taxon>Streptophyta</taxon>
        <taxon>Embryophyta</taxon>
        <taxon>Tracheophyta</taxon>
        <taxon>Spermatophyta</taxon>
        <taxon>Magnoliopsida</taxon>
        <taxon>Liliopsida</taxon>
        <taxon>Araceae</taxon>
        <taxon>Lemnoideae</taxon>
        <taxon>Spirodela</taxon>
    </lineage>
</organism>
<evidence type="ECO:0000256" key="1">
    <source>
        <dbReference type="SAM" id="MobiDB-lite"/>
    </source>
</evidence>
<gene>
    <name evidence="2" type="ORF">SI8410_18021662</name>
</gene>
<name>A0A7I8LNU7_SPIIN</name>
<proteinExistence type="predicted"/>
<dbReference type="AlphaFoldDB" id="A0A7I8LNU7"/>
<sequence length="196" mass="22258">MISGARYSWVPTNDMDRAPVGSATSSGRAAAAPPPLPLSVRGFRVFLPLPFWEKSLGMKQTGWMQAEEGSMHAVCHGALEQRWRDRASQREIEIGEHYVAVLPDEDVLRLQVPVDDPQHVETGPSEPYFQWRLSSRTLAYHMPNQCLHNSMRSYVFFPFSLLMMEGSIKCGSYKLETLQSTGRWHRNSFKPTEESS</sequence>